<dbReference type="PANTHER" id="PTHR13063:SF10">
    <property type="entry name" value="NITRIC OXIDE SYNTHASE-INTERACTING PROTEIN"/>
    <property type="match status" value="1"/>
</dbReference>
<feature type="compositionally biased region" description="Basic residues" evidence="7">
    <location>
        <begin position="316"/>
        <end position="325"/>
    </location>
</feature>
<dbReference type="OrthoDB" id="116827at2759"/>
<evidence type="ECO:0000256" key="6">
    <source>
        <dbReference type="SAM" id="Coils"/>
    </source>
</evidence>
<keyword evidence="2 5" id="KW-0863">Zinc-finger</keyword>
<reference evidence="9" key="1">
    <citation type="journal article" date="2020" name="Stud. Mycol.">
        <title>101 Dothideomycetes genomes: a test case for predicting lifestyles and emergence of pathogens.</title>
        <authorList>
            <person name="Haridas S."/>
            <person name="Albert R."/>
            <person name="Binder M."/>
            <person name="Bloem J."/>
            <person name="Labutti K."/>
            <person name="Salamov A."/>
            <person name="Andreopoulos B."/>
            <person name="Baker S."/>
            <person name="Barry K."/>
            <person name="Bills G."/>
            <person name="Bluhm B."/>
            <person name="Cannon C."/>
            <person name="Castanera R."/>
            <person name="Culley D."/>
            <person name="Daum C."/>
            <person name="Ezra D."/>
            <person name="Gonzalez J."/>
            <person name="Henrissat B."/>
            <person name="Kuo A."/>
            <person name="Liang C."/>
            <person name="Lipzen A."/>
            <person name="Lutzoni F."/>
            <person name="Magnuson J."/>
            <person name="Mondo S."/>
            <person name="Nolan M."/>
            <person name="Ohm R."/>
            <person name="Pangilinan J."/>
            <person name="Park H.-J."/>
            <person name="Ramirez L."/>
            <person name="Alfaro M."/>
            <person name="Sun H."/>
            <person name="Tritt A."/>
            <person name="Yoshinaga Y."/>
            <person name="Zwiers L.-H."/>
            <person name="Turgeon B."/>
            <person name="Goodwin S."/>
            <person name="Spatafora J."/>
            <person name="Crous P."/>
            <person name="Grigoriev I."/>
        </authorList>
    </citation>
    <scope>NUCLEOTIDE SEQUENCE</scope>
    <source>
        <strain evidence="9">CBS 130266</strain>
    </source>
</reference>
<evidence type="ECO:0000313" key="9">
    <source>
        <dbReference type="EMBL" id="KAF2434578.1"/>
    </source>
</evidence>
<evidence type="ECO:0000256" key="4">
    <source>
        <dbReference type="PIRNR" id="PIRNR023577"/>
    </source>
</evidence>
<evidence type="ECO:0000256" key="3">
    <source>
        <dbReference type="ARBA" id="ARBA00022833"/>
    </source>
</evidence>
<accession>A0A9P4P093</accession>
<dbReference type="AlphaFoldDB" id="A0A9P4P093"/>
<dbReference type="Gene3D" id="3.30.40.10">
    <property type="entry name" value="Zinc/RING finger domain, C3HC4 (zinc finger)"/>
    <property type="match status" value="2"/>
</dbReference>
<sequence>MVAHSKRNTSLAFFTSYERSLLKHAWGSQNSRLTRDSFLPFGSCSLCLLPAREPVACPNGDIFCRECAMNNLLSQRQEIKRLEGEMERARVEGVEKEGREDEEARERAVRDFEEVQMGLNVRKLGRSRADEEAESEVKKVGKRKFELDEGELLRIAQEERKKYKKELDDEKKAAATHLPSFWVPSQTPDSKTDKTANHEIIKVPKLHPLCPSSSETNTHNLTLKTLTTINFTLEPSPTSTEPIPSCPACKKALSNSSKAVLAIPCGHVLCKPCVAKFMTPVRTPDPHHPEVEHDVLRCYVCEADLTGEEAGITTKKGGKEKKKSKKDKEGLKPGLVELRSEGTGFAGGGGNVVKKEGVVFQC</sequence>
<dbReference type="Proteomes" id="UP000800235">
    <property type="component" value="Unassembled WGS sequence"/>
</dbReference>
<comment type="similarity">
    <text evidence="4">Belongs to the NOSIP family.</text>
</comment>
<protein>
    <recommendedName>
        <fullName evidence="8">RING-type domain-containing protein</fullName>
    </recommendedName>
</protein>
<dbReference type="PANTHER" id="PTHR13063">
    <property type="entry name" value="ENOS INTERACTING PROTEIN"/>
    <property type="match status" value="1"/>
</dbReference>
<dbReference type="InterPro" id="IPR017907">
    <property type="entry name" value="Znf_RING_CS"/>
</dbReference>
<comment type="caution">
    <text evidence="9">The sequence shown here is derived from an EMBL/GenBank/DDBJ whole genome shotgun (WGS) entry which is preliminary data.</text>
</comment>
<evidence type="ECO:0000256" key="7">
    <source>
        <dbReference type="SAM" id="MobiDB-lite"/>
    </source>
</evidence>
<dbReference type="GO" id="GO:0008270">
    <property type="term" value="F:zinc ion binding"/>
    <property type="evidence" value="ECO:0007669"/>
    <property type="project" value="UniProtKB-KW"/>
</dbReference>
<keyword evidence="4" id="KW-0539">Nucleus</keyword>
<dbReference type="InterPro" id="IPR027370">
    <property type="entry name" value="Znf-RING_euk"/>
</dbReference>
<evidence type="ECO:0000313" key="10">
    <source>
        <dbReference type="Proteomes" id="UP000800235"/>
    </source>
</evidence>
<evidence type="ECO:0000256" key="5">
    <source>
        <dbReference type="PROSITE-ProRule" id="PRU00175"/>
    </source>
</evidence>
<dbReference type="InterPro" id="IPR016818">
    <property type="entry name" value="NOSIP"/>
</dbReference>
<dbReference type="EMBL" id="MU007016">
    <property type="protein sequence ID" value="KAF2434578.1"/>
    <property type="molecule type" value="Genomic_DNA"/>
</dbReference>
<evidence type="ECO:0000256" key="1">
    <source>
        <dbReference type="ARBA" id="ARBA00022723"/>
    </source>
</evidence>
<gene>
    <name evidence="9" type="ORF">EJ08DRAFT_646523</name>
</gene>
<dbReference type="PIRSF" id="PIRSF023577">
    <property type="entry name" value="ENOS_interacting"/>
    <property type="match status" value="1"/>
</dbReference>
<dbReference type="Pfam" id="PF13445">
    <property type="entry name" value="zf-RING_UBOX"/>
    <property type="match status" value="1"/>
</dbReference>
<dbReference type="GO" id="GO:0061630">
    <property type="term" value="F:ubiquitin protein ligase activity"/>
    <property type="evidence" value="ECO:0007669"/>
    <property type="project" value="InterPro"/>
</dbReference>
<keyword evidence="1" id="KW-0479">Metal-binding</keyword>
<keyword evidence="6" id="KW-0175">Coiled coil</keyword>
<keyword evidence="3" id="KW-0862">Zinc</keyword>
<comment type="subcellular location">
    <subcellularLocation>
        <location evidence="4">Nucleus</location>
    </subcellularLocation>
</comment>
<feature type="domain" description="RING-type" evidence="8">
    <location>
        <begin position="246"/>
        <end position="302"/>
    </location>
</feature>
<name>A0A9P4P093_9PEZI</name>
<feature type="region of interest" description="Disordered" evidence="7">
    <location>
        <begin position="312"/>
        <end position="333"/>
    </location>
</feature>
<dbReference type="SUPFAM" id="SSF57850">
    <property type="entry name" value="RING/U-box"/>
    <property type="match status" value="2"/>
</dbReference>
<dbReference type="InterPro" id="IPR001841">
    <property type="entry name" value="Znf_RING"/>
</dbReference>
<evidence type="ECO:0000259" key="8">
    <source>
        <dbReference type="PROSITE" id="PS50089"/>
    </source>
</evidence>
<dbReference type="InterPro" id="IPR013083">
    <property type="entry name" value="Znf_RING/FYVE/PHD"/>
</dbReference>
<proteinExistence type="inferred from homology"/>
<evidence type="ECO:0000256" key="2">
    <source>
        <dbReference type="ARBA" id="ARBA00022771"/>
    </source>
</evidence>
<dbReference type="PROSITE" id="PS50089">
    <property type="entry name" value="ZF_RING_2"/>
    <property type="match status" value="1"/>
</dbReference>
<keyword evidence="10" id="KW-1185">Reference proteome</keyword>
<dbReference type="GO" id="GO:0005634">
    <property type="term" value="C:nucleus"/>
    <property type="evidence" value="ECO:0007669"/>
    <property type="project" value="UniProtKB-SubCell"/>
</dbReference>
<organism evidence="9 10">
    <name type="scientific">Tothia fuscella</name>
    <dbReference type="NCBI Taxonomy" id="1048955"/>
    <lineage>
        <taxon>Eukaryota</taxon>
        <taxon>Fungi</taxon>
        <taxon>Dikarya</taxon>
        <taxon>Ascomycota</taxon>
        <taxon>Pezizomycotina</taxon>
        <taxon>Dothideomycetes</taxon>
        <taxon>Pleosporomycetidae</taxon>
        <taxon>Venturiales</taxon>
        <taxon>Cylindrosympodiaceae</taxon>
        <taxon>Tothia</taxon>
    </lineage>
</organism>
<feature type="coiled-coil region" evidence="6">
    <location>
        <begin position="65"/>
        <end position="99"/>
    </location>
</feature>
<dbReference type="PROSITE" id="PS00518">
    <property type="entry name" value="ZF_RING_1"/>
    <property type="match status" value="1"/>
</dbReference>
<dbReference type="FunFam" id="3.30.40.10:FF:000673">
    <property type="entry name" value="RING finger domain protein, putative"/>
    <property type="match status" value="1"/>
</dbReference>